<dbReference type="RefSeq" id="XP_007927332.1">
    <property type="nucleotide sequence ID" value="XM_007929141.1"/>
</dbReference>
<gene>
    <name evidence="1" type="ORF">MYCFIDRAFT_175342</name>
</gene>
<dbReference type="VEuPathDB" id="FungiDB:MYCFIDRAFT_175342"/>
<accession>M2YVQ6</accession>
<dbReference type="AlphaFoldDB" id="M2YVQ6"/>
<reference evidence="1 2" key="1">
    <citation type="journal article" date="2012" name="PLoS Pathog.">
        <title>Diverse lifestyles and strategies of plant pathogenesis encoded in the genomes of eighteen Dothideomycetes fungi.</title>
        <authorList>
            <person name="Ohm R.A."/>
            <person name="Feau N."/>
            <person name="Henrissat B."/>
            <person name="Schoch C.L."/>
            <person name="Horwitz B.A."/>
            <person name="Barry K.W."/>
            <person name="Condon B.J."/>
            <person name="Copeland A.C."/>
            <person name="Dhillon B."/>
            <person name="Glaser F."/>
            <person name="Hesse C.N."/>
            <person name="Kosti I."/>
            <person name="LaButti K."/>
            <person name="Lindquist E.A."/>
            <person name="Lucas S."/>
            <person name="Salamov A.A."/>
            <person name="Bradshaw R.E."/>
            <person name="Ciuffetti L."/>
            <person name="Hamelin R.C."/>
            <person name="Kema G.H.J."/>
            <person name="Lawrence C."/>
            <person name="Scott J.A."/>
            <person name="Spatafora J.W."/>
            <person name="Turgeon B.G."/>
            <person name="de Wit P.J.G.M."/>
            <person name="Zhong S."/>
            <person name="Goodwin S.B."/>
            <person name="Grigoriev I.V."/>
        </authorList>
    </citation>
    <scope>NUCLEOTIDE SEQUENCE [LARGE SCALE GENOMIC DNA]</scope>
    <source>
        <strain evidence="1 2">CIRAD86</strain>
    </source>
</reference>
<dbReference type="GeneID" id="19333370"/>
<evidence type="ECO:0000313" key="2">
    <source>
        <dbReference type="Proteomes" id="UP000016932"/>
    </source>
</evidence>
<sequence length="49" mass="5460">MVISGGCLRLLIVFYCKANRAFLLPSLSLPSSPLIHPPTFEQDLDDHCM</sequence>
<keyword evidence="2" id="KW-1185">Reference proteome</keyword>
<dbReference type="KEGG" id="pfj:MYCFIDRAFT_175342"/>
<proteinExistence type="predicted"/>
<dbReference type="HOGENOM" id="CLU_3143649_0_0_1"/>
<dbReference type="Proteomes" id="UP000016932">
    <property type="component" value="Unassembled WGS sequence"/>
</dbReference>
<evidence type="ECO:0000313" key="1">
    <source>
        <dbReference type="EMBL" id="EME81765.1"/>
    </source>
</evidence>
<dbReference type="EMBL" id="KB446559">
    <property type="protein sequence ID" value="EME81765.1"/>
    <property type="molecule type" value="Genomic_DNA"/>
</dbReference>
<name>M2YVQ6_PSEFD</name>
<organism evidence="1 2">
    <name type="scientific">Pseudocercospora fijiensis (strain CIRAD86)</name>
    <name type="common">Black leaf streak disease fungus</name>
    <name type="synonym">Mycosphaerella fijiensis</name>
    <dbReference type="NCBI Taxonomy" id="383855"/>
    <lineage>
        <taxon>Eukaryota</taxon>
        <taxon>Fungi</taxon>
        <taxon>Dikarya</taxon>
        <taxon>Ascomycota</taxon>
        <taxon>Pezizomycotina</taxon>
        <taxon>Dothideomycetes</taxon>
        <taxon>Dothideomycetidae</taxon>
        <taxon>Mycosphaerellales</taxon>
        <taxon>Mycosphaerellaceae</taxon>
        <taxon>Pseudocercospora</taxon>
    </lineage>
</organism>
<protein>
    <submittedName>
        <fullName evidence="1">Uncharacterized protein</fullName>
    </submittedName>
</protein>